<dbReference type="Proteomes" id="UP000186228">
    <property type="component" value="Unassembled WGS sequence"/>
</dbReference>
<sequence length="102" mass="10657">MRSALLPQANIQSAKIAAYGLASDTRQTPNNLPPCGGDVAKATEGGIFPHTSAHSAASIFPTMRRDCRACSSYSTCHCDGPFDGETCTAVTLYSGQFVAQSV</sequence>
<proteinExistence type="predicted"/>
<gene>
    <name evidence="1" type="ORF">GA0061100_104503</name>
</gene>
<organism evidence="1 2">
    <name type="scientific">Rhizobium hainanense</name>
    <dbReference type="NCBI Taxonomy" id="52131"/>
    <lineage>
        <taxon>Bacteria</taxon>
        <taxon>Pseudomonadati</taxon>
        <taxon>Pseudomonadota</taxon>
        <taxon>Alphaproteobacteria</taxon>
        <taxon>Hyphomicrobiales</taxon>
        <taxon>Rhizobiaceae</taxon>
        <taxon>Rhizobium/Agrobacterium group</taxon>
        <taxon>Rhizobium</taxon>
    </lineage>
</organism>
<accession>A0A1C3V6V4</accession>
<keyword evidence="2" id="KW-1185">Reference proteome</keyword>
<evidence type="ECO:0000313" key="1">
    <source>
        <dbReference type="EMBL" id="SCB23492.1"/>
    </source>
</evidence>
<protein>
    <submittedName>
        <fullName evidence="1">Uncharacterized protein</fullName>
    </submittedName>
</protein>
<name>A0A1C3V6V4_9HYPH</name>
<dbReference type="EMBL" id="FMAC01000004">
    <property type="protein sequence ID" value="SCB23492.1"/>
    <property type="molecule type" value="Genomic_DNA"/>
</dbReference>
<dbReference type="AlphaFoldDB" id="A0A1C3V6V4"/>
<dbReference type="STRING" id="52131.GA0061100_104503"/>
<reference evidence="2" key="1">
    <citation type="submission" date="2016-08" db="EMBL/GenBank/DDBJ databases">
        <authorList>
            <person name="Varghese N."/>
            <person name="Submissions Spin"/>
        </authorList>
    </citation>
    <scope>NUCLEOTIDE SEQUENCE [LARGE SCALE GENOMIC DNA]</scope>
    <source>
        <strain evidence="2">CCBAU 57015</strain>
    </source>
</reference>
<evidence type="ECO:0000313" key="2">
    <source>
        <dbReference type="Proteomes" id="UP000186228"/>
    </source>
</evidence>